<organism evidence="2 3">
    <name type="scientific">Bionectria ochroleuca</name>
    <name type="common">Gliocladium roseum</name>
    <dbReference type="NCBI Taxonomy" id="29856"/>
    <lineage>
        <taxon>Eukaryota</taxon>
        <taxon>Fungi</taxon>
        <taxon>Dikarya</taxon>
        <taxon>Ascomycota</taxon>
        <taxon>Pezizomycotina</taxon>
        <taxon>Sordariomycetes</taxon>
        <taxon>Hypocreomycetidae</taxon>
        <taxon>Hypocreales</taxon>
        <taxon>Bionectriaceae</taxon>
        <taxon>Clonostachys</taxon>
    </lineage>
</organism>
<reference evidence="2 3" key="1">
    <citation type="submission" date="2019-06" db="EMBL/GenBank/DDBJ databases">
        <authorList>
            <person name="Broberg M."/>
        </authorList>
    </citation>
    <scope>NUCLEOTIDE SEQUENCE [LARGE SCALE GENOMIC DNA]</scope>
</reference>
<dbReference type="SUPFAM" id="SSF53335">
    <property type="entry name" value="S-adenosyl-L-methionine-dependent methyltransferases"/>
    <property type="match status" value="1"/>
</dbReference>
<evidence type="ECO:0000313" key="3">
    <source>
        <dbReference type="Proteomes" id="UP000766486"/>
    </source>
</evidence>
<accession>A0ABY6U776</accession>
<dbReference type="Proteomes" id="UP000766486">
    <property type="component" value="Unassembled WGS sequence"/>
</dbReference>
<evidence type="ECO:0000313" key="2">
    <source>
        <dbReference type="EMBL" id="VUC26156.1"/>
    </source>
</evidence>
<dbReference type="Pfam" id="PF08241">
    <property type="entry name" value="Methyltransf_11"/>
    <property type="match status" value="1"/>
</dbReference>
<dbReference type="InterPro" id="IPR029063">
    <property type="entry name" value="SAM-dependent_MTases_sf"/>
</dbReference>
<name>A0ABY6U776_BIOOC</name>
<feature type="domain" description="Methyltransferase type 11" evidence="1">
    <location>
        <begin position="82"/>
        <end position="200"/>
    </location>
</feature>
<gene>
    <name evidence="2" type="ORF">CLO192961_LOCUS183054</name>
</gene>
<keyword evidence="3" id="KW-1185">Reference proteome</keyword>
<dbReference type="PANTHER" id="PTHR45277">
    <property type="entry name" value="EXPRESSED PROTEIN"/>
    <property type="match status" value="1"/>
</dbReference>
<dbReference type="PANTHER" id="PTHR45277:SF1">
    <property type="entry name" value="EXPRESSED PROTEIN"/>
    <property type="match status" value="1"/>
</dbReference>
<protein>
    <recommendedName>
        <fullName evidence="1">Methyltransferase type 11 domain-containing protein</fullName>
    </recommendedName>
</protein>
<proteinExistence type="predicted"/>
<dbReference type="Gene3D" id="3.40.50.150">
    <property type="entry name" value="Vaccinia Virus protein VP39"/>
    <property type="match status" value="1"/>
</dbReference>
<sequence length="244" mass="26674">MAIYLRDIQNSPPKDLIQELATSDPLPEVPSKPNFGLDSIFGLFLSSFAAPLYLYASLRGKFQVWDDVLAGIPDEVFHEPALDVGCGRGLVLLKVAKRKQKLARGALDGSICPAYGLDIFSQADQTGNSPLATYQNAAAMGVVANTVLHMASFTEQLPFADGSFSLITSNLAIHNVNREGRTVAIQEIARVCKLGGRLVIIDLFGHFNDHKAILFELGWTEVRVELVGFKMFSSVFSMPWTLDV</sequence>
<evidence type="ECO:0000259" key="1">
    <source>
        <dbReference type="Pfam" id="PF08241"/>
    </source>
</evidence>
<dbReference type="InterPro" id="IPR013216">
    <property type="entry name" value="Methyltransf_11"/>
</dbReference>
<dbReference type="CDD" id="cd02440">
    <property type="entry name" value="AdoMet_MTases"/>
    <property type="match status" value="1"/>
</dbReference>
<comment type="caution">
    <text evidence="2">The sequence shown here is derived from an EMBL/GenBank/DDBJ whole genome shotgun (WGS) entry which is preliminary data.</text>
</comment>
<dbReference type="EMBL" id="CABFNS010000743">
    <property type="protein sequence ID" value="VUC26156.1"/>
    <property type="molecule type" value="Genomic_DNA"/>
</dbReference>